<accession>A0ABT4ZKB5</accession>
<organism evidence="2 4">
    <name type="scientific">Sphaerospermopsis kisseleviana CS-549</name>
    <dbReference type="NCBI Taxonomy" id="3021783"/>
    <lineage>
        <taxon>Bacteria</taxon>
        <taxon>Bacillati</taxon>
        <taxon>Cyanobacteriota</taxon>
        <taxon>Cyanophyceae</taxon>
        <taxon>Nostocales</taxon>
        <taxon>Aphanizomenonaceae</taxon>
        <taxon>Sphaerospermopsis</taxon>
        <taxon>Sphaerospermopsis kisseleviana</taxon>
    </lineage>
</organism>
<dbReference type="EMBL" id="JAQMTI010000209">
    <property type="protein sequence ID" value="MDB9443024.1"/>
    <property type="molecule type" value="Genomic_DNA"/>
</dbReference>
<evidence type="ECO:0000313" key="3">
    <source>
        <dbReference type="EMBL" id="MDB9443024.1"/>
    </source>
</evidence>
<evidence type="ECO:0000259" key="1">
    <source>
        <dbReference type="PROSITE" id="PS51736"/>
    </source>
</evidence>
<reference evidence="2 4" key="1">
    <citation type="submission" date="2023-01" db="EMBL/GenBank/DDBJ databases">
        <title>Genomes from the Australian National Cyanobacteria Reference Collection.</title>
        <authorList>
            <person name="Willis A."/>
            <person name="Lee E.M.F."/>
        </authorList>
    </citation>
    <scope>NUCLEOTIDE SEQUENCE [LARGE SCALE GENOMIC DNA]</scope>
    <source>
        <strain evidence="2 4">CS-549</strain>
    </source>
</reference>
<dbReference type="PROSITE" id="PS51736">
    <property type="entry name" value="RECOMBINASES_3"/>
    <property type="match status" value="1"/>
</dbReference>
<dbReference type="SUPFAM" id="SSF53041">
    <property type="entry name" value="Resolvase-like"/>
    <property type="match status" value="1"/>
</dbReference>
<proteinExistence type="predicted"/>
<feature type="non-terminal residue" evidence="2">
    <location>
        <position position="1"/>
    </location>
</feature>
<evidence type="ECO:0000313" key="2">
    <source>
        <dbReference type="EMBL" id="MDB9439831.1"/>
    </source>
</evidence>
<keyword evidence="4" id="KW-1185">Reference proteome</keyword>
<dbReference type="Proteomes" id="UP001211711">
    <property type="component" value="Unassembled WGS sequence"/>
</dbReference>
<protein>
    <submittedName>
        <fullName evidence="2">Recombinase family protein</fullName>
    </submittedName>
</protein>
<name>A0ABT4ZKB5_9CYAN</name>
<dbReference type="InterPro" id="IPR051491">
    <property type="entry name" value="Recombinase/Transposase-rel"/>
</dbReference>
<dbReference type="InterPro" id="IPR006119">
    <property type="entry name" value="Resolv_N"/>
</dbReference>
<dbReference type="Pfam" id="PF00239">
    <property type="entry name" value="Resolvase"/>
    <property type="match status" value="1"/>
</dbReference>
<dbReference type="EMBL" id="JAQMTI010000005">
    <property type="protein sequence ID" value="MDB9439831.1"/>
    <property type="molecule type" value="Genomic_DNA"/>
</dbReference>
<feature type="domain" description="Resolvase/invertase-type recombinase catalytic" evidence="1">
    <location>
        <begin position="1"/>
        <end position="100"/>
    </location>
</feature>
<gene>
    <name evidence="2" type="ORF">PN497_00305</name>
    <name evidence="3" type="ORF">PN497_16890</name>
</gene>
<dbReference type="PANTHER" id="PTHR36172">
    <property type="match status" value="1"/>
</dbReference>
<dbReference type="PANTHER" id="PTHR36172:SF1">
    <property type="entry name" value="RESOLVASE-RELATED"/>
    <property type="match status" value="1"/>
</dbReference>
<dbReference type="InterPro" id="IPR036162">
    <property type="entry name" value="Resolvase-like_N_sf"/>
</dbReference>
<comment type="caution">
    <text evidence="2">The sequence shown here is derived from an EMBL/GenBank/DDBJ whole genome shotgun (WGS) entry which is preliminary data.</text>
</comment>
<evidence type="ECO:0000313" key="4">
    <source>
        <dbReference type="Proteomes" id="UP001211711"/>
    </source>
</evidence>
<sequence length="100" mass="11478">RDDLDRQIAYMQSLYPDAEIIKDIGSGLNFKRKGLRSLLDRLLQGDKFILVVACRDRLARFGFELVQYMVEQNGGQIVVLDKTVHCPQSELTQVVRLRSP</sequence>
<dbReference type="Gene3D" id="3.40.50.1390">
    <property type="entry name" value="Resolvase, N-terminal catalytic domain"/>
    <property type="match status" value="1"/>
</dbReference>
<dbReference type="RefSeq" id="WP_272109240.1">
    <property type="nucleotide sequence ID" value="NZ_JAQMTI010000005.1"/>
</dbReference>